<accession>A0A1F7FFF1</accession>
<sequence length="63" mass="7481">MRSDTLIKSEGMKTLHNTLGLVEAEKFILLIKKEPFDYTEWQAHLWEDKTVDDIFHAAKKYKQ</sequence>
<organism evidence="1 2">
    <name type="scientific">Candidatus Raymondbacteria bacterium RIFOXYD12_FULL_49_13</name>
    <dbReference type="NCBI Taxonomy" id="1817890"/>
    <lineage>
        <taxon>Bacteria</taxon>
        <taxon>Raymondiibacteriota</taxon>
    </lineage>
</organism>
<dbReference type="AlphaFoldDB" id="A0A1F7FFF1"/>
<gene>
    <name evidence="1" type="ORF">A2519_03270</name>
</gene>
<dbReference type="EMBL" id="MFYX01000056">
    <property type="protein sequence ID" value="OGK05429.1"/>
    <property type="molecule type" value="Genomic_DNA"/>
</dbReference>
<evidence type="ECO:0000313" key="1">
    <source>
        <dbReference type="EMBL" id="OGK05429.1"/>
    </source>
</evidence>
<evidence type="ECO:0000313" key="2">
    <source>
        <dbReference type="Proteomes" id="UP000179243"/>
    </source>
</evidence>
<reference evidence="1 2" key="1">
    <citation type="journal article" date="2016" name="Nat. Commun.">
        <title>Thousands of microbial genomes shed light on interconnected biogeochemical processes in an aquifer system.</title>
        <authorList>
            <person name="Anantharaman K."/>
            <person name="Brown C.T."/>
            <person name="Hug L.A."/>
            <person name="Sharon I."/>
            <person name="Castelle C.J."/>
            <person name="Probst A.J."/>
            <person name="Thomas B.C."/>
            <person name="Singh A."/>
            <person name="Wilkins M.J."/>
            <person name="Karaoz U."/>
            <person name="Brodie E.L."/>
            <person name="Williams K.H."/>
            <person name="Hubbard S.S."/>
            <person name="Banfield J.F."/>
        </authorList>
    </citation>
    <scope>NUCLEOTIDE SEQUENCE [LARGE SCALE GENOMIC DNA]</scope>
</reference>
<proteinExistence type="predicted"/>
<name>A0A1F7FFF1_UNCRA</name>
<protein>
    <submittedName>
        <fullName evidence="1">Uncharacterized protein</fullName>
    </submittedName>
</protein>
<comment type="caution">
    <text evidence="1">The sequence shown here is derived from an EMBL/GenBank/DDBJ whole genome shotgun (WGS) entry which is preliminary data.</text>
</comment>
<dbReference type="Proteomes" id="UP000179243">
    <property type="component" value="Unassembled WGS sequence"/>
</dbReference>